<dbReference type="EMBL" id="CALBWS010000017">
    <property type="protein sequence ID" value="CAH2715589.1"/>
    <property type="molecule type" value="Genomic_DNA"/>
</dbReference>
<dbReference type="RefSeq" id="WP_248735863.1">
    <property type="nucleotide sequence ID" value="NZ_CALBWS010000017.1"/>
</dbReference>
<dbReference type="PANTHER" id="PTHR11472:SF57">
    <property type="entry name" value="ATP-DEPENDENT HELICASE YPVA-RELATED"/>
    <property type="match status" value="1"/>
</dbReference>
<keyword evidence="6" id="KW-0347">Helicase</keyword>
<dbReference type="Gene3D" id="3.40.50.300">
    <property type="entry name" value="P-loop containing nucleotide triphosphate hydrolases"/>
    <property type="match status" value="2"/>
</dbReference>
<proteinExistence type="inferred from homology"/>
<dbReference type="InterPro" id="IPR027417">
    <property type="entry name" value="P-loop_NTPase"/>
</dbReference>
<dbReference type="GO" id="GO:0003678">
    <property type="term" value="F:DNA helicase activity"/>
    <property type="evidence" value="ECO:0007669"/>
    <property type="project" value="UniProtKB-EC"/>
</dbReference>
<evidence type="ECO:0000256" key="2">
    <source>
        <dbReference type="ARBA" id="ARBA00022801"/>
    </source>
</evidence>
<evidence type="ECO:0000259" key="5">
    <source>
        <dbReference type="PROSITE" id="PS51193"/>
    </source>
</evidence>
<accession>A0ABM9ESI1</accession>
<dbReference type="GO" id="GO:0016787">
    <property type="term" value="F:hydrolase activity"/>
    <property type="evidence" value="ECO:0007669"/>
    <property type="project" value="UniProtKB-KW"/>
</dbReference>
<dbReference type="EC" id="3.6.4.12" evidence="6"/>
<dbReference type="InterPro" id="IPR045028">
    <property type="entry name" value="DinG/Rad3-like"/>
</dbReference>
<dbReference type="InterPro" id="IPR006555">
    <property type="entry name" value="ATP-dep_Helicase_C"/>
</dbReference>
<reference evidence="6" key="1">
    <citation type="submission" date="2022-04" db="EMBL/GenBank/DDBJ databases">
        <authorList>
            <person name="Criscuolo A."/>
        </authorList>
    </citation>
    <scope>NUCLEOTIDE SEQUENCE</scope>
    <source>
        <strain evidence="6">CIP111895</strain>
    </source>
</reference>
<protein>
    <submittedName>
        <fullName evidence="6">ATP-dependent helicase DinG</fullName>
        <ecNumber evidence="6">3.6.4.12</ecNumber>
    </submittedName>
</protein>
<keyword evidence="3" id="KW-0067">ATP-binding</keyword>
<gene>
    <name evidence="6" type="primary">dinG_3</name>
    <name evidence="6" type="ORF">BACCIP111895_02773</name>
</gene>
<evidence type="ECO:0000313" key="6">
    <source>
        <dbReference type="EMBL" id="CAH2715589.1"/>
    </source>
</evidence>
<evidence type="ECO:0000313" key="7">
    <source>
        <dbReference type="Proteomes" id="UP000838308"/>
    </source>
</evidence>
<evidence type="ECO:0000256" key="3">
    <source>
        <dbReference type="ARBA" id="ARBA00022840"/>
    </source>
</evidence>
<keyword evidence="2 6" id="KW-0378">Hydrolase</keyword>
<keyword evidence="1" id="KW-0547">Nucleotide-binding</keyword>
<dbReference type="Proteomes" id="UP000838308">
    <property type="component" value="Unassembled WGS sequence"/>
</dbReference>
<comment type="similarity">
    <text evidence="4">Belongs to the helicase family. DinG subfamily.</text>
</comment>
<organism evidence="6 7">
    <name type="scientific">Neobacillus rhizosphaerae</name>
    <dbReference type="NCBI Taxonomy" id="2880965"/>
    <lineage>
        <taxon>Bacteria</taxon>
        <taxon>Bacillati</taxon>
        <taxon>Bacillota</taxon>
        <taxon>Bacilli</taxon>
        <taxon>Bacillales</taxon>
        <taxon>Bacillaceae</taxon>
        <taxon>Neobacillus</taxon>
    </lineage>
</organism>
<dbReference type="PROSITE" id="PS51193">
    <property type="entry name" value="HELICASE_ATP_BIND_2"/>
    <property type="match status" value="1"/>
</dbReference>
<feature type="domain" description="Helicase ATP-binding" evidence="5">
    <location>
        <begin position="28"/>
        <end position="302"/>
    </location>
</feature>
<dbReference type="PANTHER" id="PTHR11472">
    <property type="entry name" value="DNA REPAIR DEAD HELICASE RAD3/XP-D SUBFAMILY MEMBER"/>
    <property type="match status" value="1"/>
</dbReference>
<keyword evidence="7" id="KW-1185">Reference proteome</keyword>
<dbReference type="InterPro" id="IPR014013">
    <property type="entry name" value="Helic_SF1/SF2_ATP-bd_DinG/Rad3"/>
</dbReference>
<sequence length="640" mass="74283">MQNRMPFIVSKTDSFYDKLGEWIGDLFYDILPEAGFELRDEQIFMAFQLEKAFKDKKVMFAEAGVGTGKTIVYLLYAIMYARYMNRPAVIACADETLIEQLVKKEGDIAKLEKVLSLNIDVRLAKSRDQYLCLKKLDQVRDSGFSDEISTIYQQLPDFVHTAGSMQSFEKYGDRRDYSTLSDDLWGQVNWDPLQDCFSCEKRHRCGLTLHRDFYRHSTDLIICSHDFYMEHIWTKESRKREGQLPLLPEHSSVVFDEGHLLEYAAQKALSYRFTEYTLEKLLTRLMENEVREKTLFTVEEALLDSEAFFDTISQFSSLSQGSEKQVITKHPLVMKACRKLHSTLQVLEEELVFESELYVINEYELKIVEEYLEQITYSLSLFLQELNGITWFEQDKGERTLVIMPKMVEEVMREEVFSQKKPFIFSSATLSNQKSFDYIANSLGVKEYLSFSVASPFEYDEKMEVHLPRFSSGISEKINYLVKMINKSEGRALILLNSKEELAEIKQRLSEEIHYPIYFEGDAEISTLVSKFQNEEHAILCSIHLWEGLDIPGRSLENVFILSLPFPPNDPVFTAKRNGTDNPFLDVDLPYMLLRLRQGVGRLIRSEKDKGTVHILINEEINPGVLQKIKEVLPTQALEH</sequence>
<dbReference type="SMART" id="SM00491">
    <property type="entry name" value="HELICc2"/>
    <property type="match status" value="1"/>
</dbReference>
<dbReference type="SUPFAM" id="SSF52540">
    <property type="entry name" value="P-loop containing nucleoside triphosphate hydrolases"/>
    <property type="match status" value="1"/>
</dbReference>
<evidence type="ECO:0000256" key="4">
    <source>
        <dbReference type="ARBA" id="ARBA00038058"/>
    </source>
</evidence>
<comment type="caution">
    <text evidence="6">The sequence shown here is derived from an EMBL/GenBank/DDBJ whole genome shotgun (WGS) entry which is preliminary data.</text>
</comment>
<dbReference type="Pfam" id="PF13307">
    <property type="entry name" value="Helicase_C_2"/>
    <property type="match status" value="1"/>
</dbReference>
<name>A0ABM9ESI1_9BACI</name>
<evidence type="ECO:0000256" key="1">
    <source>
        <dbReference type="ARBA" id="ARBA00022741"/>
    </source>
</evidence>